<dbReference type="HOGENOM" id="CLU_027639_0_1_7"/>
<evidence type="ECO:0000256" key="2">
    <source>
        <dbReference type="ARBA" id="ARBA00022485"/>
    </source>
</evidence>
<gene>
    <name evidence="5" type="ordered locus">Daes_1026</name>
</gene>
<dbReference type="PANTHER" id="PTHR43787:SF13">
    <property type="entry name" value="FEMO COFACTOR BIOSYNTHESIS PROTEIN NIFB"/>
    <property type="match status" value="1"/>
</dbReference>
<dbReference type="OrthoDB" id="9785734at2"/>
<dbReference type="EMBL" id="CP002431">
    <property type="protein sequence ID" value="ADU62042.1"/>
    <property type="molecule type" value="Genomic_DNA"/>
</dbReference>
<dbReference type="KEGG" id="das:Daes_1026"/>
<dbReference type="Gene3D" id="3.30.420.130">
    <property type="entry name" value="Dinitrogenase iron-molybdenum cofactor biosynthesis domain"/>
    <property type="match status" value="1"/>
</dbReference>
<reference evidence="5 6" key="2">
    <citation type="journal article" date="2014" name="Genome Announc.">
        <title>Complete Genome Sequence of the Subsurface, Mesophilic Sulfate-Reducing Bacterium Desulfovibrio aespoeensis Aspo-2.</title>
        <authorList>
            <person name="Pedersen K."/>
            <person name="Bengtsson A."/>
            <person name="Edlund J."/>
            <person name="Rabe L."/>
            <person name="Hazen T."/>
            <person name="Chakraborty R."/>
            <person name="Goodwin L."/>
            <person name="Shapiro N."/>
        </authorList>
    </citation>
    <scope>NUCLEOTIDE SEQUENCE [LARGE SCALE GENOMIC DNA]</scope>
    <source>
        <strain evidence="6">ATCC 700646 / DSM 10631 / Aspo-2</strain>
    </source>
</reference>
<evidence type="ECO:0000313" key="5">
    <source>
        <dbReference type="EMBL" id="ADU62042.1"/>
    </source>
</evidence>
<dbReference type="SUPFAM" id="SSF102114">
    <property type="entry name" value="Radical SAM enzymes"/>
    <property type="match status" value="1"/>
</dbReference>
<sequence>MATTSSFSSLHPCFGNGSRRIVGRLHLPVAPRANTRIRFAPAPAATPAMTPEEGLALVDRTLEHGVAVDMVGITGPGDPLATPETTLRTLRLVRDKYPDMGLCLTTVGMGGAPVAGELAALGLSHVTVLSDAVSAGVAEGLYAWIRPSTRTVPLPQAARTLVDEQRQAVAAFVEAGLTVKINTTLYPGHNADHVETIARTMAGLGASIMAVVPFWPGGEEGGKRAEAVSGPDMDLLDSVRERVAGHISLMPSWGECGRDLVGLEKGDASMMALAVASVVASATLPRPVAGRPNVAVASASGMDVDLHLGHAVKLLIYGPREDGLACLLETRDAPEPGGGTSRWETLADTLGDCFALLAASAGESPREILSRRGVAVLITEGEIEGTVDALYGGGRKGRGRK</sequence>
<keyword evidence="2" id="KW-0479">Metal-binding</keyword>
<dbReference type="InterPro" id="IPR036105">
    <property type="entry name" value="DiNase_FeMo-co_biosyn_sf"/>
</dbReference>
<accession>E6VSZ2</accession>
<evidence type="ECO:0000256" key="3">
    <source>
        <dbReference type="ARBA" id="ARBA00023239"/>
    </source>
</evidence>
<organism evidence="5 6">
    <name type="scientific">Pseudodesulfovibrio aespoeensis (strain ATCC 700646 / DSM 10631 / Aspo-2)</name>
    <name type="common">Desulfovibrio aespoeensis</name>
    <dbReference type="NCBI Taxonomy" id="643562"/>
    <lineage>
        <taxon>Bacteria</taxon>
        <taxon>Pseudomonadati</taxon>
        <taxon>Thermodesulfobacteriota</taxon>
        <taxon>Desulfovibrionia</taxon>
        <taxon>Desulfovibrionales</taxon>
        <taxon>Desulfovibrionaceae</taxon>
    </lineage>
</organism>
<name>E6VSZ2_PSEA9</name>
<dbReference type="Gene3D" id="3.20.20.70">
    <property type="entry name" value="Aldolase class I"/>
    <property type="match status" value="1"/>
</dbReference>
<proteinExistence type="predicted"/>
<evidence type="ECO:0000313" key="6">
    <source>
        <dbReference type="Proteomes" id="UP000002191"/>
    </source>
</evidence>
<dbReference type="Proteomes" id="UP000002191">
    <property type="component" value="Chromosome"/>
</dbReference>
<dbReference type="PANTHER" id="PTHR43787">
    <property type="entry name" value="FEMO COFACTOR BIOSYNTHESIS PROTEIN NIFB-RELATED"/>
    <property type="match status" value="1"/>
</dbReference>
<dbReference type="AlphaFoldDB" id="E6VSZ2"/>
<dbReference type="InterPro" id="IPR013785">
    <property type="entry name" value="Aldolase_TIM"/>
</dbReference>
<keyword evidence="6" id="KW-1185">Reference proteome</keyword>
<keyword evidence="2" id="KW-0004">4Fe-4S</keyword>
<protein>
    <submittedName>
        <fullName evidence="5">Dinitrogenase iron-molybdenum cofactor biosynthesis protein</fullName>
    </submittedName>
</protein>
<evidence type="ECO:0000259" key="4">
    <source>
        <dbReference type="Pfam" id="PF02579"/>
    </source>
</evidence>
<comment type="cofactor">
    <cofactor evidence="1">
        <name>[4Fe-4S] cluster</name>
        <dbReference type="ChEBI" id="CHEBI:49883"/>
    </cofactor>
</comment>
<dbReference type="RefSeq" id="WP_013513973.1">
    <property type="nucleotide sequence ID" value="NC_014844.1"/>
</dbReference>
<dbReference type="GO" id="GO:0016829">
    <property type="term" value="F:lyase activity"/>
    <property type="evidence" value="ECO:0007669"/>
    <property type="project" value="UniProtKB-KW"/>
</dbReference>
<dbReference type="eggNOG" id="COG0535">
    <property type="taxonomic scope" value="Bacteria"/>
</dbReference>
<evidence type="ECO:0000256" key="1">
    <source>
        <dbReference type="ARBA" id="ARBA00001966"/>
    </source>
</evidence>
<keyword evidence="2" id="KW-0411">Iron-sulfur</keyword>
<dbReference type="GO" id="GO:0051539">
    <property type="term" value="F:4 iron, 4 sulfur cluster binding"/>
    <property type="evidence" value="ECO:0007669"/>
    <property type="project" value="UniProtKB-KW"/>
</dbReference>
<reference evidence="6" key="1">
    <citation type="submission" date="2010-12" db="EMBL/GenBank/DDBJ databases">
        <title>Complete sequence of Desulfovibrio aespoeensis Aspo-2.</title>
        <authorList>
            <consortium name="US DOE Joint Genome Institute"/>
            <person name="Lucas S."/>
            <person name="Copeland A."/>
            <person name="Lapidus A."/>
            <person name="Cheng J.-F."/>
            <person name="Goodwin L."/>
            <person name="Pitluck S."/>
            <person name="Chertkov O."/>
            <person name="Misra M."/>
            <person name="Detter J.C."/>
            <person name="Han C."/>
            <person name="Tapia R."/>
            <person name="Land M."/>
            <person name="Hauser L."/>
            <person name="Kyrpides N."/>
            <person name="Ivanova N."/>
            <person name="Ovchinnikova G."/>
            <person name="Pedersen K."/>
            <person name="Jagevall S."/>
            <person name="Hazen T."/>
            <person name="Woyke T."/>
        </authorList>
    </citation>
    <scope>NUCLEOTIDE SEQUENCE [LARGE SCALE GENOMIC DNA]</scope>
    <source>
        <strain evidence="6">ATCC 700646 / DSM 10631 / Aspo-2</strain>
    </source>
</reference>
<keyword evidence="2" id="KW-0408">Iron</keyword>
<dbReference type="InterPro" id="IPR003731">
    <property type="entry name" value="Di-Nase_FeMo-co_biosynth"/>
</dbReference>
<feature type="domain" description="Dinitrogenase iron-molybdenum cofactor biosynthesis" evidence="4">
    <location>
        <begin position="302"/>
        <end position="389"/>
    </location>
</feature>
<dbReference type="Pfam" id="PF02579">
    <property type="entry name" value="Nitro_FeMo-Co"/>
    <property type="match status" value="1"/>
</dbReference>
<dbReference type="STRING" id="643562.Daes_1026"/>
<keyword evidence="3" id="KW-0456">Lyase</keyword>
<dbReference type="SUPFAM" id="SSF53146">
    <property type="entry name" value="Nitrogenase accessory factor-like"/>
    <property type="match status" value="1"/>
</dbReference>
<dbReference type="InterPro" id="IPR058240">
    <property type="entry name" value="rSAM_sf"/>
</dbReference>